<evidence type="ECO:0000256" key="4">
    <source>
        <dbReference type="ARBA" id="ARBA00023163"/>
    </source>
</evidence>
<evidence type="ECO:0000256" key="2">
    <source>
        <dbReference type="ARBA" id="ARBA00016807"/>
    </source>
</evidence>
<comment type="function">
    <text evidence="5">Involved in transvection phenomena (= synapsis-dependent gene expression), where the synaptic pairing of chromosomes carrying genes with which zeste interacts influences the expression of these genes. Zeste binds to DNA and stimulates transcription from a nearby promoter.</text>
</comment>
<gene>
    <name evidence="7" type="ORF">ACAOBT_LOCUS34036</name>
</gene>
<evidence type="ECO:0000313" key="8">
    <source>
        <dbReference type="Proteomes" id="UP001152888"/>
    </source>
</evidence>
<dbReference type="Proteomes" id="UP001152888">
    <property type="component" value="Unassembled WGS sequence"/>
</dbReference>
<dbReference type="EMBL" id="CAKOFQ010008473">
    <property type="protein sequence ID" value="CAH2014328.1"/>
    <property type="molecule type" value="Genomic_DNA"/>
</dbReference>
<sequence>MLIDFMEDHPQLVSQKQTNQYTSADARKLWVELSEKLNAIPGATKQCTEWGKAWYFCCNNEFTRILGSIVKTRQ</sequence>
<feature type="domain" description="Myb/SANT-like DNA-binding" evidence="6">
    <location>
        <begin position="1"/>
        <end position="54"/>
    </location>
</feature>
<accession>A0A9P0M9G6</accession>
<dbReference type="Pfam" id="PF13873">
    <property type="entry name" value="Myb_DNA-bind_5"/>
    <property type="match status" value="1"/>
</dbReference>
<dbReference type="InterPro" id="IPR028002">
    <property type="entry name" value="Myb_DNA-bind_5"/>
</dbReference>
<keyword evidence="4" id="KW-0804">Transcription</keyword>
<name>A0A9P0M9G6_ACAOB</name>
<dbReference type="OrthoDB" id="7543230at2759"/>
<evidence type="ECO:0000259" key="6">
    <source>
        <dbReference type="Pfam" id="PF13873"/>
    </source>
</evidence>
<protein>
    <recommendedName>
        <fullName evidence="2">Regulatory protein zeste</fullName>
    </recommendedName>
</protein>
<reference evidence="7" key="1">
    <citation type="submission" date="2022-03" db="EMBL/GenBank/DDBJ databases">
        <authorList>
            <person name="Sayadi A."/>
        </authorList>
    </citation>
    <scope>NUCLEOTIDE SEQUENCE</scope>
</reference>
<evidence type="ECO:0000256" key="3">
    <source>
        <dbReference type="ARBA" id="ARBA00023015"/>
    </source>
</evidence>
<comment type="subunit">
    <text evidence="1">Self-associates forming complexes of several hundred monomers.</text>
</comment>
<proteinExistence type="predicted"/>
<keyword evidence="8" id="KW-1185">Reference proteome</keyword>
<evidence type="ECO:0000256" key="5">
    <source>
        <dbReference type="ARBA" id="ARBA00025466"/>
    </source>
</evidence>
<evidence type="ECO:0000313" key="7">
    <source>
        <dbReference type="EMBL" id="CAH2014328.1"/>
    </source>
</evidence>
<evidence type="ECO:0000256" key="1">
    <source>
        <dbReference type="ARBA" id="ARBA00011764"/>
    </source>
</evidence>
<keyword evidence="3" id="KW-0805">Transcription regulation</keyword>
<comment type="caution">
    <text evidence="7">The sequence shown here is derived from an EMBL/GenBank/DDBJ whole genome shotgun (WGS) entry which is preliminary data.</text>
</comment>
<dbReference type="AlphaFoldDB" id="A0A9P0M9G6"/>
<organism evidence="7 8">
    <name type="scientific">Acanthoscelides obtectus</name>
    <name type="common">Bean weevil</name>
    <name type="synonym">Bruchus obtectus</name>
    <dbReference type="NCBI Taxonomy" id="200917"/>
    <lineage>
        <taxon>Eukaryota</taxon>
        <taxon>Metazoa</taxon>
        <taxon>Ecdysozoa</taxon>
        <taxon>Arthropoda</taxon>
        <taxon>Hexapoda</taxon>
        <taxon>Insecta</taxon>
        <taxon>Pterygota</taxon>
        <taxon>Neoptera</taxon>
        <taxon>Endopterygota</taxon>
        <taxon>Coleoptera</taxon>
        <taxon>Polyphaga</taxon>
        <taxon>Cucujiformia</taxon>
        <taxon>Chrysomeloidea</taxon>
        <taxon>Chrysomelidae</taxon>
        <taxon>Bruchinae</taxon>
        <taxon>Bruchini</taxon>
        <taxon>Acanthoscelides</taxon>
    </lineage>
</organism>